<proteinExistence type="predicted"/>
<keyword evidence="3" id="KW-1185">Reference proteome</keyword>
<protein>
    <submittedName>
        <fullName evidence="2">Uncharacterized protein</fullName>
    </submittedName>
</protein>
<feature type="transmembrane region" description="Helical" evidence="1">
    <location>
        <begin position="232"/>
        <end position="252"/>
    </location>
</feature>
<organism evidence="2 3">
    <name type="scientific">Oceanidesulfovibrio indonesiensis</name>
    <dbReference type="NCBI Taxonomy" id="54767"/>
    <lineage>
        <taxon>Bacteria</taxon>
        <taxon>Pseudomonadati</taxon>
        <taxon>Thermodesulfobacteriota</taxon>
        <taxon>Desulfovibrionia</taxon>
        <taxon>Desulfovibrionales</taxon>
        <taxon>Desulfovibrionaceae</taxon>
        <taxon>Oceanidesulfovibrio</taxon>
    </lineage>
</organism>
<dbReference type="Proteomes" id="UP000448292">
    <property type="component" value="Unassembled WGS sequence"/>
</dbReference>
<feature type="transmembrane region" description="Helical" evidence="1">
    <location>
        <begin position="75"/>
        <end position="93"/>
    </location>
</feature>
<reference evidence="2 3" key="1">
    <citation type="submission" date="2018-06" db="EMBL/GenBank/DDBJ databases">
        <title>Complete genome of Desulfovibrio indonesiensis P37SLT.</title>
        <authorList>
            <person name="Crispim J.S."/>
            <person name="Vidigal P.M.P."/>
            <person name="Silva L.C.F."/>
            <person name="Laguardia C.N."/>
            <person name="Araujo L.C."/>
            <person name="Dias R.S."/>
            <person name="Sousa M.P."/>
            <person name="Paula S.O."/>
            <person name="Silva C."/>
        </authorList>
    </citation>
    <scope>NUCLEOTIDE SEQUENCE [LARGE SCALE GENOMIC DNA]</scope>
    <source>
        <strain evidence="2 3">P37SLT</strain>
    </source>
</reference>
<feature type="transmembrane region" description="Helical" evidence="1">
    <location>
        <begin position="129"/>
        <end position="152"/>
    </location>
</feature>
<dbReference type="AlphaFoldDB" id="A0A7M3MAP7"/>
<evidence type="ECO:0000313" key="2">
    <source>
        <dbReference type="EMBL" id="TVM14015.1"/>
    </source>
</evidence>
<keyword evidence="1" id="KW-0812">Transmembrane</keyword>
<dbReference type="EMBL" id="QMIE01000030">
    <property type="protein sequence ID" value="TVM14015.1"/>
    <property type="molecule type" value="Genomic_DNA"/>
</dbReference>
<name>A0A7M3MAP7_9BACT</name>
<feature type="transmembrane region" description="Helical" evidence="1">
    <location>
        <begin position="99"/>
        <end position="117"/>
    </location>
</feature>
<feature type="transmembrane region" description="Helical" evidence="1">
    <location>
        <begin position="290"/>
        <end position="309"/>
    </location>
</feature>
<feature type="transmembrane region" description="Helical" evidence="1">
    <location>
        <begin position="46"/>
        <end position="68"/>
    </location>
</feature>
<dbReference type="OrthoDB" id="5955549at2"/>
<evidence type="ECO:0000256" key="1">
    <source>
        <dbReference type="SAM" id="Phobius"/>
    </source>
</evidence>
<gene>
    <name evidence="2" type="ORF">DPQ33_17940</name>
</gene>
<feature type="transmembrane region" description="Helical" evidence="1">
    <location>
        <begin position="259"/>
        <end position="278"/>
    </location>
</feature>
<dbReference type="RefSeq" id="WP_144304596.1">
    <property type="nucleotide sequence ID" value="NZ_QMIE01000030.1"/>
</dbReference>
<accession>A0A7M3MAP7</accession>
<feature type="transmembrane region" description="Helical" evidence="1">
    <location>
        <begin position="164"/>
        <end position="183"/>
    </location>
</feature>
<sequence>MEEGTFFCERIWPRSFLDGFFYIHEGRLELPANVLVNLSRLVDLRYAPLVTTYGSLVLQTLPILLLIAQRRRLGLGFFACATIIVLSACLPQANEVWANTINLHFHFSLLVALILMLPTDQTKPWRWTLRSGVLLTGLSGAPANVLAPLFVWRAWREKDRERTIQAAILCATALLQLVLQATATGVSPRQYSMDLELYGLIVATQQFFAPLLGLGHTTDLLMTLRRGHGSEFAALPLILAAVAGYAFLWTVVWRRRRDLAYGLGAAMLLVGLALITRRNDLADMTYHLRGLRYFFAPNMLLIIVTACLCSRPPGEENASPVIPPIPRGMAIPLATWVLSTGLLLNSAMPPQFASGPPWREQIDALEASPPKPGEIVRLDIWPTGVKMKLPAECLNLDSHPSQD</sequence>
<comment type="caution">
    <text evidence="2">The sequence shown here is derived from an EMBL/GenBank/DDBJ whole genome shotgun (WGS) entry which is preliminary data.</text>
</comment>
<keyword evidence="1" id="KW-1133">Transmembrane helix</keyword>
<evidence type="ECO:0000313" key="3">
    <source>
        <dbReference type="Proteomes" id="UP000448292"/>
    </source>
</evidence>
<keyword evidence="1" id="KW-0472">Membrane</keyword>
<feature type="transmembrane region" description="Helical" evidence="1">
    <location>
        <begin position="195"/>
        <end position="212"/>
    </location>
</feature>